<dbReference type="Gene3D" id="1.20.1260.10">
    <property type="match status" value="1"/>
</dbReference>
<evidence type="ECO:0000313" key="2">
    <source>
        <dbReference type="Proteomes" id="UP001169242"/>
    </source>
</evidence>
<proteinExistence type="predicted"/>
<gene>
    <name evidence="1" type="ORF">PBV87_15475</name>
</gene>
<sequence>MSQLTAKELSSFQDLLSGEELLIKKFKMLAEATTDVELKAQFTDIANHHQQHFDTIYEQLQ</sequence>
<dbReference type="InterPro" id="IPR012347">
    <property type="entry name" value="Ferritin-like"/>
</dbReference>
<comment type="caution">
    <text evidence="1">The sequence shown here is derived from an EMBL/GenBank/DDBJ whole genome shotgun (WGS) entry which is preliminary data.</text>
</comment>
<evidence type="ECO:0000313" key="1">
    <source>
        <dbReference type="EMBL" id="MDA3732877.1"/>
    </source>
</evidence>
<dbReference type="InterPro" id="IPR009078">
    <property type="entry name" value="Ferritin-like_SF"/>
</dbReference>
<dbReference type="Proteomes" id="UP001169242">
    <property type="component" value="Unassembled WGS sequence"/>
</dbReference>
<keyword evidence="2" id="KW-1185">Reference proteome</keyword>
<reference evidence="1" key="1">
    <citation type="journal article" date="2023" name="Int. J. Syst. Evol. Microbiol.">
        <title>&lt;i&gt;Holtiella tumoricola&lt;/i&gt; gen. nov. sp. nov., isolated from a human clinical sample.</title>
        <authorList>
            <person name="Allen-Vercoe E."/>
            <person name="Daigneault M.C."/>
            <person name="Vancuren S.J."/>
            <person name="Cochrane K."/>
            <person name="O'Neal L.L."/>
            <person name="Sankaranarayanan K."/>
            <person name="Lawson P.A."/>
        </authorList>
    </citation>
    <scope>NUCLEOTIDE SEQUENCE</scope>
    <source>
        <strain evidence="1">CC70A</strain>
    </source>
</reference>
<accession>A0AA42DP01</accession>
<dbReference type="SUPFAM" id="SSF47240">
    <property type="entry name" value="Ferritin-like"/>
    <property type="match status" value="1"/>
</dbReference>
<dbReference type="EMBL" id="JAQIFT010000057">
    <property type="protein sequence ID" value="MDA3732877.1"/>
    <property type="molecule type" value="Genomic_DNA"/>
</dbReference>
<name>A0AA42DP01_9FIRM</name>
<dbReference type="RefSeq" id="WP_271012858.1">
    <property type="nucleotide sequence ID" value="NZ_JAQIFT010000057.1"/>
</dbReference>
<organism evidence="1 2">
    <name type="scientific">Holtiella tumoricola</name>
    <dbReference type="NCBI Taxonomy" id="3018743"/>
    <lineage>
        <taxon>Bacteria</taxon>
        <taxon>Bacillati</taxon>
        <taxon>Bacillota</taxon>
        <taxon>Clostridia</taxon>
        <taxon>Lachnospirales</taxon>
        <taxon>Cellulosilyticaceae</taxon>
        <taxon>Holtiella</taxon>
    </lineage>
</organism>
<dbReference type="AlphaFoldDB" id="A0AA42DP01"/>
<evidence type="ECO:0008006" key="3">
    <source>
        <dbReference type="Google" id="ProtNLM"/>
    </source>
</evidence>
<protein>
    <recommendedName>
        <fullName evidence="3">Spore coat protein</fullName>
    </recommendedName>
</protein>